<dbReference type="InterPro" id="IPR002035">
    <property type="entry name" value="VWF_A"/>
</dbReference>
<proteinExistence type="predicted"/>
<dbReference type="InterPro" id="IPR033881">
    <property type="entry name" value="vWA_BatA_type"/>
</dbReference>
<dbReference type="CDD" id="cd01467">
    <property type="entry name" value="vWA_BatA_type"/>
    <property type="match status" value="1"/>
</dbReference>
<feature type="domain" description="VWFA" evidence="2">
    <location>
        <begin position="89"/>
        <end position="282"/>
    </location>
</feature>
<dbReference type="RefSeq" id="WP_045979854.1">
    <property type="nucleotide sequence ID" value="NZ_JXXY01000014.1"/>
</dbReference>
<reference evidence="3 4" key="1">
    <citation type="journal article" date="2015" name="BMC Genomics">
        <title>Genome mining reveals unlocked bioactive potential of marine Gram-negative bacteria.</title>
        <authorList>
            <person name="Machado H."/>
            <person name="Sonnenschein E.C."/>
            <person name="Melchiorsen J."/>
            <person name="Gram L."/>
        </authorList>
    </citation>
    <scope>NUCLEOTIDE SEQUENCE [LARGE SCALE GENOMIC DNA]</scope>
    <source>
        <strain evidence="3 4">S3137</strain>
    </source>
</reference>
<dbReference type="SMART" id="SM00327">
    <property type="entry name" value="VWA"/>
    <property type="match status" value="1"/>
</dbReference>
<dbReference type="eggNOG" id="COG2304">
    <property type="taxonomic scope" value="Bacteria"/>
</dbReference>
<keyword evidence="1" id="KW-1133">Transmembrane helix</keyword>
<comment type="caution">
    <text evidence="3">The sequence shown here is derived from an EMBL/GenBank/DDBJ whole genome shotgun (WGS) entry which is preliminary data.</text>
</comment>
<evidence type="ECO:0000313" key="3">
    <source>
        <dbReference type="EMBL" id="KJY96779.1"/>
    </source>
</evidence>
<accession>A0A0F4PKK6</accession>
<gene>
    <name evidence="3" type="ORF">TW72_16315</name>
</gene>
<dbReference type="PROSITE" id="PS50234">
    <property type="entry name" value="VWFA"/>
    <property type="match status" value="1"/>
</dbReference>
<dbReference type="EMBL" id="JXXZ01000015">
    <property type="protein sequence ID" value="KJY96779.1"/>
    <property type="molecule type" value="Genomic_DNA"/>
</dbReference>
<evidence type="ECO:0000256" key="1">
    <source>
        <dbReference type="SAM" id="Phobius"/>
    </source>
</evidence>
<protein>
    <submittedName>
        <fullName evidence="3">IMP dehydrogenase</fullName>
    </submittedName>
</protein>
<dbReference type="Gene3D" id="3.40.50.410">
    <property type="entry name" value="von Willebrand factor, type A domain"/>
    <property type="match status" value="1"/>
</dbReference>
<dbReference type="Pfam" id="PF00092">
    <property type="entry name" value="VWA"/>
    <property type="match status" value="1"/>
</dbReference>
<keyword evidence="4" id="KW-1185">Reference proteome</keyword>
<dbReference type="PANTHER" id="PTHR22550">
    <property type="entry name" value="SPORE GERMINATION PROTEIN"/>
    <property type="match status" value="1"/>
</dbReference>
<dbReference type="Proteomes" id="UP000033664">
    <property type="component" value="Unassembled WGS sequence"/>
</dbReference>
<dbReference type="InterPro" id="IPR036465">
    <property type="entry name" value="vWFA_dom_sf"/>
</dbReference>
<keyword evidence="1" id="KW-0472">Membrane</keyword>
<dbReference type="OrthoDB" id="6206554at2"/>
<keyword evidence="1" id="KW-0812">Transmembrane</keyword>
<evidence type="ECO:0000313" key="4">
    <source>
        <dbReference type="Proteomes" id="UP000033664"/>
    </source>
</evidence>
<organism evidence="3 4">
    <name type="scientific">Pseudoalteromonas ruthenica</name>
    <dbReference type="NCBI Taxonomy" id="151081"/>
    <lineage>
        <taxon>Bacteria</taxon>
        <taxon>Pseudomonadati</taxon>
        <taxon>Pseudomonadota</taxon>
        <taxon>Gammaproteobacteria</taxon>
        <taxon>Alteromonadales</taxon>
        <taxon>Pseudoalteromonadaceae</taxon>
        <taxon>Pseudoalteromonas</taxon>
    </lineage>
</organism>
<feature type="transmembrane region" description="Helical" evidence="1">
    <location>
        <begin position="300"/>
        <end position="319"/>
    </location>
</feature>
<dbReference type="GeneID" id="58230066"/>
<name>A0A0F4PKK6_9GAMM</name>
<dbReference type="AlphaFoldDB" id="A0A0F4PKK6"/>
<sequence>MFEFAWPWAFALLPLPWLIALIAGKQKHHSTLMLRIHALAHMGMTNTKVTPSRKWPHWLLAIVWALVVASAANPVFRGEPITLSEPGRDIMLAVDLSGSMREQDMAYQGRFVDRLSVVKAVLSEFISQRRGDQLGLILFADTAFLQTPLTRDVDTVAQMLEESQIGLVGRATAIGDALGLSVKRFNEKSQSNKVVILLTDGQNTAGNLKPEEALILAKDAGVKVYTVGVGADGRNQGGLFSMLGSSGAMLDESLLKTIAEQTGGQYFRATDTQSLANIYKELDALEPQAEQEQTFRPVDALFYLPLSGALLMLFLAALWRQLKQQAVVGDA</sequence>
<dbReference type="InterPro" id="IPR050768">
    <property type="entry name" value="UPF0353/GerABKA_families"/>
</dbReference>
<feature type="transmembrane region" description="Helical" evidence="1">
    <location>
        <begin position="6"/>
        <end position="24"/>
    </location>
</feature>
<dbReference type="PANTHER" id="PTHR22550:SF18">
    <property type="entry name" value="VWFA DOMAIN-CONTAINING PROTEIN"/>
    <property type="match status" value="1"/>
</dbReference>
<dbReference type="PATRIC" id="fig|151081.8.peg.2626"/>
<evidence type="ECO:0000259" key="2">
    <source>
        <dbReference type="PROSITE" id="PS50234"/>
    </source>
</evidence>
<dbReference type="SUPFAM" id="SSF53300">
    <property type="entry name" value="vWA-like"/>
    <property type="match status" value="1"/>
</dbReference>